<gene>
    <name evidence="1" type="ORF">Sjap_011978</name>
</gene>
<comment type="caution">
    <text evidence="1">The sequence shown here is derived from an EMBL/GenBank/DDBJ whole genome shotgun (WGS) entry which is preliminary data.</text>
</comment>
<dbReference type="AlphaFoldDB" id="A0AAP0JE52"/>
<protein>
    <submittedName>
        <fullName evidence="1">Uncharacterized protein</fullName>
    </submittedName>
</protein>
<proteinExistence type="predicted"/>
<evidence type="ECO:0000313" key="2">
    <source>
        <dbReference type="Proteomes" id="UP001417504"/>
    </source>
</evidence>
<sequence>MEGADEIKVGEVDCSTEKVVCTKAGIHSYPTFRSSMMEKKLLNIKMLKHYLSILHIEVIVRREIINDRHSYIVLFKEDRTYSDKDKRTAPRVLGGNHQTLVLSLCLTLLDLHPLSQTRRSFWRETESFGILSKLALQISAVIRVWTADRGRSSLAAP</sequence>
<accession>A0AAP0JE52</accession>
<dbReference type="Proteomes" id="UP001417504">
    <property type="component" value="Unassembled WGS sequence"/>
</dbReference>
<name>A0AAP0JE52_9MAGN</name>
<evidence type="ECO:0000313" key="1">
    <source>
        <dbReference type="EMBL" id="KAK9131491.1"/>
    </source>
</evidence>
<organism evidence="1 2">
    <name type="scientific">Stephania japonica</name>
    <dbReference type="NCBI Taxonomy" id="461633"/>
    <lineage>
        <taxon>Eukaryota</taxon>
        <taxon>Viridiplantae</taxon>
        <taxon>Streptophyta</taxon>
        <taxon>Embryophyta</taxon>
        <taxon>Tracheophyta</taxon>
        <taxon>Spermatophyta</taxon>
        <taxon>Magnoliopsida</taxon>
        <taxon>Ranunculales</taxon>
        <taxon>Menispermaceae</taxon>
        <taxon>Menispermoideae</taxon>
        <taxon>Cissampelideae</taxon>
        <taxon>Stephania</taxon>
    </lineage>
</organism>
<keyword evidence="2" id="KW-1185">Reference proteome</keyword>
<reference evidence="1 2" key="1">
    <citation type="submission" date="2024-01" db="EMBL/GenBank/DDBJ databases">
        <title>Genome assemblies of Stephania.</title>
        <authorList>
            <person name="Yang L."/>
        </authorList>
    </citation>
    <scope>NUCLEOTIDE SEQUENCE [LARGE SCALE GENOMIC DNA]</scope>
    <source>
        <strain evidence="1">QJT</strain>
        <tissue evidence="1">Leaf</tissue>
    </source>
</reference>
<dbReference type="EMBL" id="JBBNAE010000004">
    <property type="protein sequence ID" value="KAK9131491.1"/>
    <property type="molecule type" value="Genomic_DNA"/>
</dbReference>
<dbReference type="CDD" id="cd02961">
    <property type="entry name" value="PDI_a_family"/>
    <property type="match status" value="1"/>
</dbReference>
<dbReference type="Gene3D" id="3.40.30.10">
    <property type="entry name" value="Glutaredoxin"/>
    <property type="match status" value="1"/>
</dbReference>